<dbReference type="PANTHER" id="PTHR43547">
    <property type="entry name" value="TWO-COMPONENT HISTIDINE KINASE"/>
    <property type="match status" value="1"/>
</dbReference>
<reference evidence="13 14" key="1">
    <citation type="submission" date="2009-02" db="EMBL/GenBank/DDBJ databases">
        <title>Sequencing of the draft genome and assembly of Dethiobacter alkaliphilus AHT 1.</title>
        <authorList>
            <consortium name="US DOE Joint Genome Institute (JGI-PGF)"/>
            <person name="Lucas S."/>
            <person name="Copeland A."/>
            <person name="Lapidus A."/>
            <person name="Glavina del Rio T."/>
            <person name="Dalin E."/>
            <person name="Tice H."/>
            <person name="Bruce D."/>
            <person name="Goodwin L."/>
            <person name="Pitluck S."/>
            <person name="Larimer F."/>
            <person name="Land M.L."/>
            <person name="Hauser L."/>
            <person name="Muyzer G."/>
        </authorList>
    </citation>
    <scope>NUCLEOTIDE SEQUENCE [LARGE SCALE GENOMIC DNA]</scope>
    <source>
        <strain evidence="13 14">AHT 1</strain>
    </source>
</reference>
<keyword evidence="4" id="KW-1003">Cell membrane</keyword>
<evidence type="ECO:0000256" key="1">
    <source>
        <dbReference type="ARBA" id="ARBA00000085"/>
    </source>
</evidence>
<evidence type="ECO:0000313" key="14">
    <source>
        <dbReference type="Proteomes" id="UP000006443"/>
    </source>
</evidence>
<dbReference type="SUPFAM" id="SSF55874">
    <property type="entry name" value="ATPase domain of HSP90 chaperone/DNA topoisomerase II/histidine kinase"/>
    <property type="match status" value="1"/>
</dbReference>
<evidence type="ECO:0000256" key="3">
    <source>
        <dbReference type="ARBA" id="ARBA00012438"/>
    </source>
</evidence>
<dbReference type="STRING" id="555088.DealDRAFT_2703"/>
<keyword evidence="11" id="KW-0472">Membrane</keyword>
<sequence>MMEDGKLVGTVLLVTDVTHYERADRLKTQFVATVSHEFRNPLTSIVMAAELLLAGKQVELSGEGLALTQAIRDDAQRLTRLVSNLLNLSKLEEGEIKMELESARVCEMVTAAIGPLELQLKEKGIKLNIEIPEDLPNVLVDATKATWIVTNLVGNAIRYTPEEGDINIFAWHRDRKVFISVCDSGVGIEPSNHKKIFDKYAQVKGNGSAGGAGLGLAIAKEIVEAHGGRIWVESDLDKGACFKFTLPVKEEEEKIHEQ</sequence>
<dbReference type="FunFam" id="3.30.565.10:FF:000023">
    <property type="entry name" value="PAS domain-containing sensor histidine kinase"/>
    <property type="match status" value="1"/>
</dbReference>
<dbReference type="CDD" id="cd00075">
    <property type="entry name" value="HATPase"/>
    <property type="match status" value="1"/>
</dbReference>
<evidence type="ECO:0000256" key="5">
    <source>
        <dbReference type="ARBA" id="ARBA00022553"/>
    </source>
</evidence>
<dbReference type="GO" id="GO:0000155">
    <property type="term" value="F:phosphorelay sensor kinase activity"/>
    <property type="evidence" value="ECO:0007669"/>
    <property type="project" value="InterPro"/>
</dbReference>
<dbReference type="OrthoDB" id="153958at2"/>
<dbReference type="InterPro" id="IPR005467">
    <property type="entry name" value="His_kinase_dom"/>
</dbReference>
<dbReference type="InterPro" id="IPR036097">
    <property type="entry name" value="HisK_dim/P_sf"/>
</dbReference>
<dbReference type="GO" id="GO:0005524">
    <property type="term" value="F:ATP binding"/>
    <property type="evidence" value="ECO:0007669"/>
    <property type="project" value="UniProtKB-KW"/>
</dbReference>
<dbReference type="eggNOG" id="COG5002">
    <property type="taxonomic scope" value="Bacteria"/>
</dbReference>
<dbReference type="SUPFAM" id="SSF47384">
    <property type="entry name" value="Homodimeric domain of signal transducing histidine kinase"/>
    <property type="match status" value="1"/>
</dbReference>
<evidence type="ECO:0000259" key="12">
    <source>
        <dbReference type="PROSITE" id="PS50109"/>
    </source>
</evidence>
<evidence type="ECO:0000256" key="9">
    <source>
        <dbReference type="ARBA" id="ARBA00022840"/>
    </source>
</evidence>
<protein>
    <recommendedName>
        <fullName evidence="3">histidine kinase</fullName>
        <ecNumber evidence="3">2.7.13.3</ecNumber>
    </recommendedName>
</protein>
<evidence type="ECO:0000256" key="11">
    <source>
        <dbReference type="ARBA" id="ARBA00023136"/>
    </source>
</evidence>
<evidence type="ECO:0000313" key="13">
    <source>
        <dbReference type="EMBL" id="EEG76466.1"/>
    </source>
</evidence>
<dbReference type="SMART" id="SM00388">
    <property type="entry name" value="HisKA"/>
    <property type="match status" value="1"/>
</dbReference>
<keyword evidence="6 13" id="KW-0808">Transferase</keyword>
<dbReference type="AlphaFoldDB" id="C0GJP4"/>
<dbReference type="Pfam" id="PF02518">
    <property type="entry name" value="HATPase_c"/>
    <property type="match status" value="1"/>
</dbReference>
<keyword evidence="5" id="KW-0597">Phosphoprotein</keyword>
<proteinExistence type="predicted"/>
<dbReference type="GO" id="GO:0005886">
    <property type="term" value="C:plasma membrane"/>
    <property type="evidence" value="ECO:0007669"/>
    <property type="project" value="UniProtKB-SubCell"/>
</dbReference>
<dbReference type="InterPro" id="IPR036890">
    <property type="entry name" value="HATPase_C_sf"/>
</dbReference>
<organism evidence="13 14">
    <name type="scientific">Dethiobacter alkaliphilus AHT 1</name>
    <dbReference type="NCBI Taxonomy" id="555088"/>
    <lineage>
        <taxon>Bacteria</taxon>
        <taxon>Bacillati</taxon>
        <taxon>Bacillota</taxon>
        <taxon>Dethiobacteria</taxon>
        <taxon>Dethiobacterales</taxon>
        <taxon>Dethiobacteraceae</taxon>
        <taxon>Dethiobacter</taxon>
    </lineage>
</organism>
<dbReference type="SMART" id="SM00387">
    <property type="entry name" value="HATPase_c"/>
    <property type="match status" value="1"/>
</dbReference>
<evidence type="ECO:0000256" key="10">
    <source>
        <dbReference type="ARBA" id="ARBA00023012"/>
    </source>
</evidence>
<evidence type="ECO:0000256" key="4">
    <source>
        <dbReference type="ARBA" id="ARBA00022475"/>
    </source>
</evidence>
<comment type="caution">
    <text evidence="13">The sequence shown here is derived from an EMBL/GenBank/DDBJ whole genome shotgun (WGS) entry which is preliminary data.</text>
</comment>
<dbReference type="Gene3D" id="3.30.565.10">
    <property type="entry name" value="Histidine kinase-like ATPase, C-terminal domain"/>
    <property type="match status" value="1"/>
</dbReference>
<name>C0GJP4_DETAL</name>
<dbReference type="EC" id="2.7.13.3" evidence="3"/>
<feature type="domain" description="Histidine kinase" evidence="12">
    <location>
        <begin position="33"/>
        <end position="250"/>
    </location>
</feature>
<gene>
    <name evidence="13" type="ORF">DealDRAFT_2703</name>
</gene>
<dbReference type="CDD" id="cd00082">
    <property type="entry name" value="HisKA"/>
    <property type="match status" value="1"/>
</dbReference>
<dbReference type="InterPro" id="IPR003594">
    <property type="entry name" value="HATPase_dom"/>
</dbReference>
<dbReference type="PRINTS" id="PR00344">
    <property type="entry name" value="BCTRLSENSOR"/>
</dbReference>
<dbReference type="RefSeq" id="WP_008518373.1">
    <property type="nucleotide sequence ID" value="NZ_ACJM01000017.1"/>
</dbReference>
<keyword evidence="7" id="KW-0547">Nucleotide-binding</keyword>
<evidence type="ECO:0000256" key="2">
    <source>
        <dbReference type="ARBA" id="ARBA00004236"/>
    </source>
</evidence>
<dbReference type="InterPro" id="IPR003661">
    <property type="entry name" value="HisK_dim/P_dom"/>
</dbReference>
<dbReference type="Proteomes" id="UP000006443">
    <property type="component" value="Unassembled WGS sequence"/>
</dbReference>
<evidence type="ECO:0000256" key="7">
    <source>
        <dbReference type="ARBA" id="ARBA00022741"/>
    </source>
</evidence>
<dbReference type="InterPro" id="IPR004358">
    <property type="entry name" value="Sig_transdc_His_kin-like_C"/>
</dbReference>
<keyword evidence="9" id="KW-0067">ATP-binding</keyword>
<comment type="catalytic activity">
    <reaction evidence="1">
        <text>ATP + protein L-histidine = ADP + protein N-phospho-L-histidine.</text>
        <dbReference type="EC" id="2.7.13.3"/>
    </reaction>
</comment>
<keyword evidence="14" id="KW-1185">Reference proteome</keyword>
<dbReference type="PROSITE" id="PS50109">
    <property type="entry name" value="HIS_KIN"/>
    <property type="match status" value="1"/>
</dbReference>
<keyword evidence="10" id="KW-0902">Two-component regulatory system</keyword>
<dbReference type="Pfam" id="PF00512">
    <property type="entry name" value="HisKA"/>
    <property type="match status" value="1"/>
</dbReference>
<dbReference type="PANTHER" id="PTHR43547:SF2">
    <property type="entry name" value="HYBRID SIGNAL TRANSDUCTION HISTIDINE KINASE C"/>
    <property type="match status" value="1"/>
</dbReference>
<comment type="subcellular location">
    <subcellularLocation>
        <location evidence="2">Cell membrane</location>
    </subcellularLocation>
</comment>
<evidence type="ECO:0000256" key="6">
    <source>
        <dbReference type="ARBA" id="ARBA00022679"/>
    </source>
</evidence>
<dbReference type="Gene3D" id="1.10.287.130">
    <property type="match status" value="1"/>
</dbReference>
<dbReference type="EMBL" id="ACJM01000017">
    <property type="protein sequence ID" value="EEG76466.1"/>
    <property type="molecule type" value="Genomic_DNA"/>
</dbReference>
<evidence type="ECO:0000256" key="8">
    <source>
        <dbReference type="ARBA" id="ARBA00022777"/>
    </source>
</evidence>
<keyword evidence="8 13" id="KW-0418">Kinase</keyword>
<accession>C0GJP4</accession>